<evidence type="ECO:0000313" key="5">
    <source>
        <dbReference type="Proteomes" id="UP001596545"/>
    </source>
</evidence>
<dbReference type="PANTHER" id="PTHR30483">
    <property type="entry name" value="LEUCINE-SPECIFIC-BINDING PROTEIN"/>
    <property type="match status" value="1"/>
</dbReference>
<dbReference type="Pfam" id="PF13458">
    <property type="entry name" value="Peripla_BP_6"/>
    <property type="match status" value="1"/>
</dbReference>
<reference evidence="4 5" key="1">
    <citation type="journal article" date="2019" name="Int. J. Syst. Evol. Microbiol.">
        <title>The Global Catalogue of Microorganisms (GCM) 10K type strain sequencing project: providing services to taxonomists for standard genome sequencing and annotation.</title>
        <authorList>
            <consortium name="The Broad Institute Genomics Platform"/>
            <consortium name="The Broad Institute Genome Sequencing Center for Infectious Disease"/>
            <person name="Wu L."/>
            <person name="Ma J."/>
        </authorList>
    </citation>
    <scope>NUCLEOTIDE SEQUENCE [LARGE SCALE GENOMIC DNA]</scope>
    <source>
        <strain evidence="4 5">CGMCC 1.12554</strain>
    </source>
</reference>
<dbReference type="PROSITE" id="PS51318">
    <property type="entry name" value="TAT"/>
    <property type="match status" value="1"/>
</dbReference>
<organism evidence="4 5">
    <name type="scientific">Halorubrum rutilum</name>
    <dbReference type="NCBI Taxonomy" id="1364933"/>
    <lineage>
        <taxon>Archaea</taxon>
        <taxon>Methanobacteriati</taxon>
        <taxon>Methanobacteriota</taxon>
        <taxon>Stenosarchaea group</taxon>
        <taxon>Halobacteria</taxon>
        <taxon>Halobacteriales</taxon>
        <taxon>Haloferacaceae</taxon>
        <taxon>Halorubrum</taxon>
    </lineage>
</organism>
<dbReference type="PANTHER" id="PTHR30483:SF37">
    <property type="entry name" value="ABC TRANSPORTER SUBSTRATE-BINDING PROTEIN"/>
    <property type="match status" value="1"/>
</dbReference>
<dbReference type="InterPro" id="IPR051010">
    <property type="entry name" value="BCAA_transport"/>
</dbReference>
<protein>
    <submittedName>
        <fullName evidence="4">ABC transporter substrate-binding protein</fullName>
    </submittedName>
</protein>
<dbReference type="CDD" id="cd06330">
    <property type="entry name" value="PBP1_As_SBP-like"/>
    <property type="match status" value="1"/>
</dbReference>
<proteinExistence type="predicted"/>
<dbReference type="SUPFAM" id="SSF53822">
    <property type="entry name" value="Periplasmic binding protein-like I"/>
    <property type="match status" value="1"/>
</dbReference>
<accession>A0ABD6AH46</accession>
<dbReference type="InterPro" id="IPR006311">
    <property type="entry name" value="TAT_signal"/>
</dbReference>
<feature type="region of interest" description="Disordered" evidence="2">
    <location>
        <begin position="1"/>
        <end position="29"/>
    </location>
</feature>
<sequence>MVSSDSNVGNKSNRTGDVETDSETRSSVDRRRFLQAAGAGATVALAGCSGGGGGGGPVTLGATYILSGFASLYGEEAERGIEFAQSEINDNGGIDGRDVEVVVRDTEASADTAIQQIRSLVQEDDVDGLFGLDSSGVAQAVAPQVAQLQMPFMITHAATPFVTSPEGEHEDSVGNEYVFRDSNSLAQDIYGAARTAEGLDATEWATIGPDYAFGYETWDYFQAFCDGLGVEAEFTAEQFPALATSDYTPFISSILDADPDAVLTPLWGADLTTFIGQAEDAGWFDQIDHTLFSVGMGTDYPSEGSPLPEGEYASTRYDPFVPDTETNNSFREAYYEEYGSLPTYNAEGAYRALHLYKQAIESAGSTEADALVEEFTGMEHSGPVGDYEFSETNQATVASVWGTVTYDEEWESNVLDPVDRYDAGPEVLSEALGDSDLPTGI</sequence>
<gene>
    <name evidence="4" type="ORF">ACFQMF_01060</name>
</gene>
<feature type="domain" description="Leucine-binding protein" evidence="3">
    <location>
        <begin position="57"/>
        <end position="399"/>
    </location>
</feature>
<feature type="compositionally biased region" description="Basic and acidic residues" evidence="2">
    <location>
        <begin position="14"/>
        <end position="29"/>
    </location>
</feature>
<evidence type="ECO:0000259" key="3">
    <source>
        <dbReference type="Pfam" id="PF13458"/>
    </source>
</evidence>
<dbReference type="Gene3D" id="3.40.50.2300">
    <property type="match status" value="2"/>
</dbReference>
<evidence type="ECO:0000313" key="4">
    <source>
        <dbReference type="EMBL" id="MFC7323161.1"/>
    </source>
</evidence>
<dbReference type="InterPro" id="IPR028081">
    <property type="entry name" value="Leu-bd"/>
</dbReference>
<comment type="caution">
    <text evidence="4">The sequence shown here is derived from an EMBL/GenBank/DDBJ whole genome shotgun (WGS) entry which is preliminary data.</text>
</comment>
<dbReference type="EMBL" id="JBHTBL010000001">
    <property type="protein sequence ID" value="MFC7323161.1"/>
    <property type="molecule type" value="Genomic_DNA"/>
</dbReference>
<keyword evidence="1" id="KW-0732">Signal</keyword>
<dbReference type="InterPro" id="IPR028082">
    <property type="entry name" value="Peripla_BP_I"/>
</dbReference>
<name>A0ABD6AH46_9EURY</name>
<dbReference type="Proteomes" id="UP001596545">
    <property type="component" value="Unassembled WGS sequence"/>
</dbReference>
<dbReference type="AlphaFoldDB" id="A0ABD6AH46"/>
<keyword evidence="5" id="KW-1185">Reference proteome</keyword>
<evidence type="ECO:0000256" key="2">
    <source>
        <dbReference type="SAM" id="MobiDB-lite"/>
    </source>
</evidence>
<dbReference type="RefSeq" id="WP_303654637.1">
    <property type="nucleotide sequence ID" value="NZ_JANHDN010000001.1"/>
</dbReference>
<feature type="compositionally biased region" description="Polar residues" evidence="2">
    <location>
        <begin position="1"/>
        <end position="13"/>
    </location>
</feature>
<evidence type="ECO:0000256" key="1">
    <source>
        <dbReference type="ARBA" id="ARBA00022729"/>
    </source>
</evidence>